<dbReference type="Proteomes" id="UP001597018">
    <property type="component" value="Unassembled WGS sequence"/>
</dbReference>
<dbReference type="Gene3D" id="3.90.25.10">
    <property type="entry name" value="UDP-galactose 4-epimerase, domain 1"/>
    <property type="match status" value="1"/>
</dbReference>
<evidence type="ECO:0000313" key="2">
    <source>
        <dbReference type="Proteomes" id="UP001597018"/>
    </source>
</evidence>
<comment type="caution">
    <text evidence="1">The sequence shown here is derived from an EMBL/GenBank/DDBJ whole genome shotgun (WGS) entry which is preliminary data.</text>
</comment>
<dbReference type="InterPro" id="IPR036291">
    <property type="entry name" value="NAD(P)-bd_dom_sf"/>
</dbReference>
<name>A0ABW3FKZ1_9PSEU</name>
<proteinExistence type="predicted"/>
<organism evidence="1 2">
    <name type="scientific">Saccharopolyspora rosea</name>
    <dbReference type="NCBI Taxonomy" id="524884"/>
    <lineage>
        <taxon>Bacteria</taxon>
        <taxon>Bacillati</taxon>
        <taxon>Actinomycetota</taxon>
        <taxon>Actinomycetes</taxon>
        <taxon>Pseudonocardiales</taxon>
        <taxon>Pseudonocardiaceae</taxon>
        <taxon>Saccharopolyspora</taxon>
    </lineage>
</organism>
<keyword evidence="2" id="KW-1185">Reference proteome</keyword>
<evidence type="ECO:0000313" key="1">
    <source>
        <dbReference type="EMBL" id="MFD0918352.1"/>
    </source>
</evidence>
<gene>
    <name evidence="1" type="ORF">ACFQ16_01210</name>
</gene>
<dbReference type="Gene3D" id="3.40.50.720">
    <property type="entry name" value="NAD(P)-binding Rossmann-like Domain"/>
    <property type="match status" value="1"/>
</dbReference>
<dbReference type="EMBL" id="JBHTIW010000001">
    <property type="protein sequence ID" value="MFD0918352.1"/>
    <property type="molecule type" value="Genomic_DNA"/>
</dbReference>
<dbReference type="SUPFAM" id="SSF51735">
    <property type="entry name" value="NAD(P)-binding Rossmann-fold domains"/>
    <property type="match status" value="1"/>
</dbReference>
<reference evidence="2" key="1">
    <citation type="journal article" date="2019" name="Int. J. Syst. Evol. Microbiol.">
        <title>The Global Catalogue of Microorganisms (GCM) 10K type strain sequencing project: providing services to taxonomists for standard genome sequencing and annotation.</title>
        <authorList>
            <consortium name="The Broad Institute Genomics Platform"/>
            <consortium name="The Broad Institute Genome Sequencing Center for Infectious Disease"/>
            <person name="Wu L."/>
            <person name="Ma J."/>
        </authorList>
    </citation>
    <scope>NUCLEOTIDE SEQUENCE [LARGE SCALE GENOMIC DNA]</scope>
    <source>
        <strain evidence="2">CCUG 56401</strain>
    </source>
</reference>
<dbReference type="InterPro" id="IPR051604">
    <property type="entry name" value="Ergot_Alk_Oxidoreductase"/>
</dbReference>
<dbReference type="PANTHER" id="PTHR43162:SF1">
    <property type="entry name" value="PRESTALK A DIFFERENTIATION PROTEIN A"/>
    <property type="match status" value="1"/>
</dbReference>
<sequence>MTVLVIGGTGTTGRPLVELLRGRGAPVRVGSRHPNGPDHVRFDWADPDSHRAALDGADRVYLVPPVGVLDPMPLVGPFLERAAGRRVVLLSSSLEVPDAPGLLELRDRVARTDGGAVLRPSGFMQNFTGEHPVAVGVRGGEIVTATGSGRIGWIDAADIAAVAARLLTERHDVTGEHVLTGPDALSYADAARIVTEVTGRPVRHRCIGVDELARALTAALPADFAAALAAADALIRDGAEDRTTSAVADLTGRPPRDFRDFVRSELR</sequence>
<dbReference type="RefSeq" id="WP_345601462.1">
    <property type="nucleotide sequence ID" value="NZ_BAABLT010000034.1"/>
</dbReference>
<accession>A0ABW3FKZ1</accession>
<dbReference type="PANTHER" id="PTHR43162">
    <property type="match status" value="1"/>
</dbReference>
<protein>
    <submittedName>
        <fullName evidence="1">Ergot alkaloid biosynthesis protein</fullName>
    </submittedName>
</protein>